<feature type="domain" description="Glycoside hydrolase family 5" evidence="4">
    <location>
        <begin position="88"/>
        <end position="146"/>
    </location>
</feature>
<evidence type="ECO:0000256" key="3">
    <source>
        <dbReference type="ARBA" id="ARBA00023295"/>
    </source>
</evidence>
<dbReference type="PANTHER" id="PTHR31308:SF6">
    <property type="entry name" value="GLYCOSIDE HYDROLASE FAMILY 5 C-TERMINAL DOMAIN-CONTAINING PROTEIN"/>
    <property type="match status" value="1"/>
</dbReference>
<gene>
    <name evidence="6" type="ORF">DB88DRAFT_444378</name>
</gene>
<keyword evidence="3" id="KW-0326">Glycosidase</keyword>
<sequence length="819" mass="90861">MPPVPSISPVTSKPTPPYYIHSSSIHFQDTHGRSLLLRGVNLSGGAKAPHNQPSWSADGFWSEAEAGRGDFVNRPLNLDDGSADIHLARLRAWGYNFLRFVFTWEALEHEGPGKYDKAYMDYVARVLKKCKEWGFRVFMDPHQDVWSRFSGGSGAPLWTLYACGIDPMNISPTYAAILHHEYPSRASPDPANFPLMIWATNYTRLLSQTVFTLFFAGKTFAPKCIIDGKNIQDWLQDHFIDAVGALAQRIAEEEGLLDEVVIGWDSMNEPGEGLVGAEDLSVIPKDQRLKKGPSPTPFQGMLLGMGVACEVENWDFTSMGPKLNGKVTLDPKGTKLWLKPEDEVSRGGGKWGWKRSSEWPLGTCIWASHGVWDINTKNLLQPDYFKSSPSQSGERADLVNDFWRPHWLSYAARIRSHHPESIHFVQPPVFAIPPSLPDKFVQNRLATCPHYYDGLTLMTKHWNWFNADALGLMRGKYWTMLQAIKIGEPAIRKCIQDQLGIFRQDTKDVYGNYPTLIGEIGCPYDMDGKQAYGYVDGGKGEGDYSAQQRAWDASLNAADGPNCLNYTLWTYVPDNSHQWGDLWNNEDLSIWSQDDARKTEIFIDPSKANSHDQSLAQSTSSLSSVSSYTPKTVQSGEGITPALILEGSRAVGAVVRPYPVATVGQPVRIDFDITSTTFKLQVKVTSQDAVPEEVETEVYLPFVHYASSLGPYASDVTLSSRSSSRNSSKTSLVKDSVPPTPVCLSAETEGPLKLLVDVTASHGTYTIIGQTLFWKYPVPTSGDEIYTLEVKRTGGPLVRELGYTQTGGWGDVCSNCTIA</sequence>
<dbReference type="SUPFAM" id="SSF51445">
    <property type="entry name" value="(Trans)glycosidases"/>
    <property type="match status" value="1"/>
</dbReference>
<feature type="domain" description="Glycoside hydrolase family 5 C-terminal" evidence="5">
    <location>
        <begin position="656"/>
        <end position="708"/>
    </location>
</feature>
<dbReference type="EMBL" id="JAODAN010000012">
    <property type="protein sequence ID" value="KAK1920911.1"/>
    <property type="molecule type" value="Genomic_DNA"/>
</dbReference>
<dbReference type="InterPro" id="IPR052066">
    <property type="entry name" value="Glycosphingolipid_Hydrolases"/>
</dbReference>
<dbReference type="InterPro" id="IPR017853">
    <property type="entry name" value="GH"/>
</dbReference>
<reference evidence="6" key="1">
    <citation type="submission" date="2023-02" db="EMBL/GenBank/DDBJ databases">
        <title>Identification and recombinant expression of a fungal hydrolase from Papiliotrema laurentii that hydrolyzes apple cutin and clears colloidal polyester polyurethane.</title>
        <authorList>
            <consortium name="DOE Joint Genome Institute"/>
            <person name="Roman V.A."/>
            <person name="Bojanowski C."/>
            <person name="Crable B.R."/>
            <person name="Wagner D.N."/>
            <person name="Hung C.S."/>
            <person name="Nadeau L.J."/>
            <person name="Schratz L."/>
            <person name="Haridas S."/>
            <person name="Pangilinan J."/>
            <person name="Lipzen A."/>
            <person name="Na H."/>
            <person name="Yan M."/>
            <person name="Ng V."/>
            <person name="Grigoriev I.V."/>
            <person name="Spatafora J.W."/>
            <person name="Barlow D."/>
            <person name="Biffinger J."/>
            <person name="Kelley-Loughnane N."/>
            <person name="Varaljay V.A."/>
            <person name="Crookes-Goodson W.J."/>
        </authorList>
    </citation>
    <scope>NUCLEOTIDE SEQUENCE</scope>
    <source>
        <strain evidence="6">5307AH</strain>
    </source>
</reference>
<dbReference type="InterPro" id="IPR001547">
    <property type="entry name" value="Glyco_hydro_5"/>
</dbReference>
<dbReference type="InterPro" id="IPR013780">
    <property type="entry name" value="Glyco_hydro_b"/>
</dbReference>
<dbReference type="GO" id="GO:0000272">
    <property type="term" value="P:polysaccharide catabolic process"/>
    <property type="evidence" value="ECO:0007669"/>
    <property type="project" value="InterPro"/>
</dbReference>
<organism evidence="6 7">
    <name type="scientific">Papiliotrema laurentii</name>
    <name type="common">Cryptococcus laurentii</name>
    <dbReference type="NCBI Taxonomy" id="5418"/>
    <lineage>
        <taxon>Eukaryota</taxon>
        <taxon>Fungi</taxon>
        <taxon>Dikarya</taxon>
        <taxon>Basidiomycota</taxon>
        <taxon>Agaricomycotina</taxon>
        <taxon>Tremellomycetes</taxon>
        <taxon>Tremellales</taxon>
        <taxon>Rhynchogastremaceae</taxon>
        <taxon>Papiliotrema</taxon>
    </lineage>
</organism>
<evidence type="ECO:0000259" key="5">
    <source>
        <dbReference type="Pfam" id="PF18564"/>
    </source>
</evidence>
<dbReference type="Pfam" id="PF00150">
    <property type="entry name" value="Cellulase"/>
    <property type="match status" value="1"/>
</dbReference>
<evidence type="ECO:0000313" key="7">
    <source>
        <dbReference type="Proteomes" id="UP001182556"/>
    </source>
</evidence>
<dbReference type="GO" id="GO:0050295">
    <property type="term" value="F:steryl-beta-glucosidase activity"/>
    <property type="evidence" value="ECO:0007669"/>
    <property type="project" value="TreeGrafter"/>
</dbReference>
<evidence type="ECO:0000256" key="2">
    <source>
        <dbReference type="ARBA" id="ARBA00022801"/>
    </source>
</evidence>
<dbReference type="GO" id="GO:1904462">
    <property type="term" value="P:ergosteryl 3-beta-D-glucoside catabolic process"/>
    <property type="evidence" value="ECO:0007669"/>
    <property type="project" value="TreeGrafter"/>
</dbReference>
<evidence type="ECO:0000256" key="1">
    <source>
        <dbReference type="ARBA" id="ARBA00005641"/>
    </source>
</evidence>
<dbReference type="Gene3D" id="3.20.20.80">
    <property type="entry name" value="Glycosidases"/>
    <property type="match status" value="2"/>
</dbReference>
<accession>A0AAD9CS78</accession>
<comment type="similarity">
    <text evidence="1">Belongs to the glycosyl hydrolase 5 (cellulase A) family.</text>
</comment>
<comment type="caution">
    <text evidence="6">The sequence shown here is derived from an EMBL/GenBank/DDBJ whole genome shotgun (WGS) entry which is preliminary data.</text>
</comment>
<name>A0AAD9CS78_PAPLA</name>
<keyword evidence="2" id="KW-0378">Hydrolase</keyword>
<dbReference type="Proteomes" id="UP001182556">
    <property type="component" value="Unassembled WGS sequence"/>
</dbReference>
<dbReference type="FunFam" id="3.20.20.80:FF:000122">
    <property type="entry name" value="Glycoside hydrolase"/>
    <property type="match status" value="1"/>
</dbReference>
<dbReference type="AlphaFoldDB" id="A0AAD9CS78"/>
<dbReference type="Gene3D" id="2.60.40.1180">
    <property type="entry name" value="Golgi alpha-mannosidase II"/>
    <property type="match status" value="1"/>
</dbReference>
<dbReference type="PANTHER" id="PTHR31308">
    <property type="match status" value="1"/>
</dbReference>
<dbReference type="InterPro" id="IPR041036">
    <property type="entry name" value="GH5_C"/>
</dbReference>
<evidence type="ECO:0000259" key="4">
    <source>
        <dbReference type="Pfam" id="PF00150"/>
    </source>
</evidence>
<keyword evidence="7" id="KW-1185">Reference proteome</keyword>
<protein>
    <submittedName>
        <fullName evidence="6">Cytoplasm protein</fullName>
    </submittedName>
</protein>
<evidence type="ECO:0000313" key="6">
    <source>
        <dbReference type="EMBL" id="KAK1920911.1"/>
    </source>
</evidence>
<proteinExistence type="inferred from homology"/>
<dbReference type="Pfam" id="PF18564">
    <property type="entry name" value="Glyco_hydro_5_C"/>
    <property type="match status" value="1"/>
</dbReference>